<dbReference type="PROSITE" id="PS50082">
    <property type="entry name" value="WD_REPEATS_2"/>
    <property type="match status" value="3"/>
</dbReference>
<sequence>MIEHASPISGIAAYKSDYVATAGYDNFLLLWNPKNKQCIAKAVHDHLANQCSFSSCGKYLVSSSSDYTARLWEIPTLKLLAVFADQRDDVEMTVINHQSKLVATASRDKFVRIYDVEGKLKHRLEGHTADVISVEWLNNRNEVISSSDDGTVKRWNAETGDLLENYDLDGVETDTIAISKEGIIYAGNDEGEIIIIGDPEKKYVKAHNAGIKRLAYNSERQALASLSYDRTLKIWQVTTDGSLELKASANLPQIVWPRSCTFIGDSQIVFGTFGTSYAVYNYKSSTWDLKSINPTSGLNAVTPYRDGYLAVGDAGIIFQDGNKLIELGSLCNFLTQFGATVVSGGQSGQIFDALSGKVLHQHRSPLNCGATFYKDGAIHLIVGTYTGEGLVFKQDNSRNIFFVDEIKLHKNAIKGIACSKDTIFSVCADTSAAFHSIDDFSCLKYVEQAHNKIANGCAFLPDNQFASISRDLHLRIWKEFEIEKIATPHTHSIKCIASSKEGHYLATASYNGRIAIYCVTSREWIIVERPTTAGISSLAFDSINNQFLASSYDGKVYKISVPSES</sequence>
<proteinExistence type="predicted"/>
<dbReference type="PROSITE" id="PS50294">
    <property type="entry name" value="WD_REPEATS_REGION"/>
    <property type="match status" value="2"/>
</dbReference>
<gene>
    <name evidence="4" type="ORF">VF08_04700</name>
</gene>
<feature type="repeat" description="WD" evidence="3">
    <location>
        <begin position="204"/>
        <end position="245"/>
    </location>
</feature>
<evidence type="ECO:0000256" key="3">
    <source>
        <dbReference type="PROSITE-ProRule" id="PRU00221"/>
    </source>
</evidence>
<dbReference type="PRINTS" id="PR00320">
    <property type="entry name" value="GPROTEINBRPT"/>
</dbReference>
<evidence type="ECO:0000313" key="5">
    <source>
        <dbReference type="Proteomes" id="UP000222310"/>
    </source>
</evidence>
<dbReference type="Gene3D" id="2.130.10.10">
    <property type="entry name" value="YVTN repeat-like/Quinoprotein amine dehydrogenase"/>
    <property type="match status" value="3"/>
</dbReference>
<dbReference type="InterPro" id="IPR015943">
    <property type="entry name" value="WD40/YVTN_repeat-like_dom_sf"/>
</dbReference>
<dbReference type="SUPFAM" id="SSF50978">
    <property type="entry name" value="WD40 repeat-like"/>
    <property type="match status" value="2"/>
</dbReference>
<keyword evidence="2" id="KW-0677">Repeat</keyword>
<dbReference type="CDD" id="cd00200">
    <property type="entry name" value="WD40"/>
    <property type="match status" value="1"/>
</dbReference>
<dbReference type="InterPro" id="IPR001680">
    <property type="entry name" value="WD40_rpt"/>
</dbReference>
<dbReference type="InterPro" id="IPR020472">
    <property type="entry name" value="WD40_PAC1"/>
</dbReference>
<evidence type="ECO:0000256" key="2">
    <source>
        <dbReference type="ARBA" id="ARBA00022737"/>
    </source>
</evidence>
<dbReference type="InterPro" id="IPR019775">
    <property type="entry name" value="WD40_repeat_CS"/>
</dbReference>
<dbReference type="PROSITE" id="PS00678">
    <property type="entry name" value="WD_REPEATS_1"/>
    <property type="match status" value="1"/>
</dbReference>
<dbReference type="Pfam" id="PF00400">
    <property type="entry name" value="WD40"/>
    <property type="match status" value="4"/>
</dbReference>
<dbReference type="AlphaFoldDB" id="A0A9Q5ZG58"/>
<name>A0A9Q5ZG58_NOSLI</name>
<dbReference type="PANTHER" id="PTHR19848">
    <property type="entry name" value="WD40 REPEAT PROTEIN"/>
    <property type="match status" value="1"/>
</dbReference>
<dbReference type="RefSeq" id="WP_099070054.1">
    <property type="nucleotide sequence ID" value="NZ_LAHD01000008.1"/>
</dbReference>
<dbReference type="SMART" id="SM00320">
    <property type="entry name" value="WD40"/>
    <property type="match status" value="9"/>
</dbReference>
<protein>
    <submittedName>
        <fullName evidence="4">WD repeat-containing protein</fullName>
    </submittedName>
</protein>
<organism evidence="4 5">
    <name type="scientific">Nostoc linckia z8</name>
    <dbReference type="NCBI Taxonomy" id="1628746"/>
    <lineage>
        <taxon>Bacteria</taxon>
        <taxon>Bacillati</taxon>
        <taxon>Cyanobacteriota</taxon>
        <taxon>Cyanophyceae</taxon>
        <taxon>Nostocales</taxon>
        <taxon>Nostocaceae</taxon>
        <taxon>Nostoc</taxon>
    </lineage>
</organism>
<dbReference type="EMBL" id="LAHD01000008">
    <property type="protein sequence ID" value="PHK06370.1"/>
    <property type="molecule type" value="Genomic_DNA"/>
</dbReference>
<dbReference type="Proteomes" id="UP000222310">
    <property type="component" value="Unassembled WGS sequence"/>
</dbReference>
<evidence type="ECO:0000256" key="1">
    <source>
        <dbReference type="ARBA" id="ARBA00022574"/>
    </source>
</evidence>
<reference evidence="4 5" key="1">
    <citation type="submission" date="2015-02" db="EMBL/GenBank/DDBJ databases">
        <title>Nostoc linckia genome annotation.</title>
        <authorList>
            <person name="Zhou Z."/>
        </authorList>
    </citation>
    <scope>NUCLEOTIDE SEQUENCE [LARGE SCALE GENOMIC DNA]</scope>
    <source>
        <strain evidence="5">z8</strain>
    </source>
</reference>
<comment type="caution">
    <text evidence="4">The sequence shown here is derived from an EMBL/GenBank/DDBJ whole genome shotgun (WGS) entry which is preliminary data.</text>
</comment>
<evidence type="ECO:0000313" key="4">
    <source>
        <dbReference type="EMBL" id="PHK06370.1"/>
    </source>
</evidence>
<feature type="repeat" description="WD" evidence="3">
    <location>
        <begin position="41"/>
        <end position="82"/>
    </location>
</feature>
<keyword evidence="1 3" id="KW-0853">WD repeat</keyword>
<dbReference type="PANTHER" id="PTHR19848:SF8">
    <property type="entry name" value="F-BOX AND WD REPEAT DOMAIN CONTAINING 7"/>
    <property type="match status" value="1"/>
</dbReference>
<accession>A0A9Q5ZG58</accession>
<dbReference type="InterPro" id="IPR036322">
    <property type="entry name" value="WD40_repeat_dom_sf"/>
</dbReference>
<feature type="repeat" description="WD" evidence="3">
    <location>
        <begin position="124"/>
        <end position="165"/>
    </location>
</feature>